<evidence type="ECO:0008006" key="4">
    <source>
        <dbReference type="Google" id="ProtNLM"/>
    </source>
</evidence>
<dbReference type="STRING" id="1679444.PYTT_0206"/>
<protein>
    <recommendedName>
        <fullName evidence="4">Lipoprotein</fullName>
    </recommendedName>
</protein>
<organism evidence="2 3">
    <name type="scientific">Akkermansia glycaniphila</name>
    <dbReference type="NCBI Taxonomy" id="1679444"/>
    <lineage>
        <taxon>Bacteria</taxon>
        <taxon>Pseudomonadati</taxon>
        <taxon>Verrucomicrobiota</taxon>
        <taxon>Verrucomicrobiia</taxon>
        <taxon>Verrucomicrobiales</taxon>
        <taxon>Akkermansiaceae</taxon>
        <taxon>Akkermansia</taxon>
    </lineage>
</organism>
<dbReference type="RefSeq" id="WP_067772445.1">
    <property type="nucleotide sequence ID" value="NZ_LIGX01000002.1"/>
</dbReference>
<feature type="signal peptide" evidence="1">
    <location>
        <begin position="1"/>
        <end position="20"/>
    </location>
</feature>
<keyword evidence="1" id="KW-0732">Signal</keyword>
<evidence type="ECO:0000313" key="3">
    <source>
        <dbReference type="Proteomes" id="UP000176204"/>
    </source>
</evidence>
<dbReference type="Proteomes" id="UP000176204">
    <property type="component" value="Chromosome I"/>
</dbReference>
<dbReference type="AlphaFoldDB" id="A0A1H6KA13"/>
<reference evidence="3" key="1">
    <citation type="submission" date="2016-09" db="EMBL/GenBank/DDBJ databases">
        <authorList>
            <person name="Koehorst J."/>
        </authorList>
    </citation>
    <scope>NUCLEOTIDE SEQUENCE [LARGE SCALE GENOMIC DNA]</scope>
</reference>
<dbReference type="KEGG" id="agl:PYTT_0206"/>
<evidence type="ECO:0000313" key="2">
    <source>
        <dbReference type="EMBL" id="SEH71893.1"/>
    </source>
</evidence>
<keyword evidence="3" id="KW-1185">Reference proteome</keyword>
<gene>
    <name evidence="2" type="ORF">PYTT_0206</name>
</gene>
<name>A0A1H6KA13_9BACT</name>
<dbReference type="EMBL" id="LT629973">
    <property type="protein sequence ID" value="SEH71893.1"/>
    <property type="molecule type" value="Genomic_DNA"/>
</dbReference>
<sequence length="132" mass="14692">MKRKHVVTSLLALGSLVALTSCFGQLLSQVIKDEYPGTTVRAIPDNNGKPANNEWVTVSDRELPAPQAVKRGTLTYHADGLPYAFPTSYKDIVLSPYPPNNPINFSGMKAHDKAWDPYTRKPFHIPAVMQWN</sequence>
<feature type="chain" id="PRO_5009604435" description="Lipoprotein" evidence="1">
    <location>
        <begin position="21"/>
        <end position="132"/>
    </location>
</feature>
<proteinExistence type="predicted"/>
<accession>A0A1H6KA13</accession>
<evidence type="ECO:0000256" key="1">
    <source>
        <dbReference type="SAM" id="SignalP"/>
    </source>
</evidence>
<dbReference type="PROSITE" id="PS51257">
    <property type="entry name" value="PROKAR_LIPOPROTEIN"/>
    <property type="match status" value="1"/>
</dbReference>